<dbReference type="PROSITE" id="PS00107">
    <property type="entry name" value="PROTEIN_KINASE_ATP"/>
    <property type="match status" value="1"/>
</dbReference>
<keyword evidence="2" id="KW-1133">Transmembrane helix</keyword>
<dbReference type="EMBL" id="MPDK01000003">
    <property type="protein sequence ID" value="PWI58459.1"/>
    <property type="molecule type" value="Genomic_DNA"/>
</dbReference>
<organism evidence="4 5">
    <name type="scientific">Sulfoacidibacillus thermotolerans</name>
    <name type="common">Acidibacillus sulfuroxidans</name>
    <dbReference type="NCBI Taxonomy" id="1765684"/>
    <lineage>
        <taxon>Bacteria</taxon>
        <taxon>Bacillati</taxon>
        <taxon>Bacillota</taxon>
        <taxon>Bacilli</taxon>
        <taxon>Bacillales</taxon>
        <taxon>Alicyclobacillaceae</taxon>
        <taxon>Sulfoacidibacillus</taxon>
    </lineage>
</organism>
<dbReference type="SUPFAM" id="SSF56112">
    <property type="entry name" value="Protein kinase-like (PK-like)"/>
    <property type="match status" value="1"/>
</dbReference>
<dbReference type="GO" id="GO:0004674">
    <property type="term" value="F:protein serine/threonine kinase activity"/>
    <property type="evidence" value="ECO:0007669"/>
    <property type="project" value="TreeGrafter"/>
</dbReference>
<comment type="caution">
    <text evidence="4">The sequence shown here is derived from an EMBL/GenBank/DDBJ whole genome shotgun (WGS) entry which is preliminary data.</text>
</comment>
<dbReference type="PANTHER" id="PTHR44167:SF24">
    <property type="entry name" value="SERINE_THREONINE-PROTEIN KINASE CHK2"/>
    <property type="match status" value="1"/>
</dbReference>
<keyword evidence="5" id="KW-1185">Reference proteome</keyword>
<feature type="transmembrane region" description="Helical" evidence="2">
    <location>
        <begin position="302"/>
        <end position="324"/>
    </location>
</feature>
<sequence length="327" mass="37320">MSFNLRTQAAFPDLAPGMTLHGQWGGRTYRIIRLLGSGANGKVYLVWRGQERVALKIGEDPTSLALEYEHLREVTEKIRASGIVPQLFELEDVCIGERTYPVLLMEWIDGVDLTQFVSQRGEQWIVVCLWKMLRLIAVLHQQGYAFCDVKPANLLFDWQSASPRLVDFGGVTPIGQAVREYTELYDRAWWGRGTRKADEAYDAFACAMLGLQLAHPIAKGELDRLQKKSPAERSAFLDQQLRGPWRNEGLRRALYEPLQGGMKLESLYVALLPLLHRTNPDHASKAQLPMRRKQRRHRKFDATDWGLLISVIAFTLAMCTLWWIGTL</sequence>
<dbReference type="InterPro" id="IPR011009">
    <property type="entry name" value="Kinase-like_dom_sf"/>
</dbReference>
<evidence type="ECO:0000259" key="3">
    <source>
        <dbReference type="PROSITE" id="PS50011"/>
    </source>
</evidence>
<name>A0A2U3DB03_SULT2</name>
<evidence type="ECO:0000313" key="5">
    <source>
        <dbReference type="Proteomes" id="UP000245380"/>
    </source>
</evidence>
<dbReference type="RefSeq" id="WP_181362849.1">
    <property type="nucleotide sequence ID" value="NZ_MPDK01000003.1"/>
</dbReference>
<dbReference type="InterPro" id="IPR017441">
    <property type="entry name" value="Protein_kinase_ATP_BS"/>
</dbReference>
<dbReference type="GO" id="GO:0005524">
    <property type="term" value="F:ATP binding"/>
    <property type="evidence" value="ECO:0007669"/>
    <property type="project" value="UniProtKB-UniRule"/>
</dbReference>
<reference evidence="4 5" key="1">
    <citation type="submission" date="2016-11" db="EMBL/GenBank/DDBJ databases">
        <title>Comparative genomics of Acidibacillus ferroxidans species.</title>
        <authorList>
            <person name="Oliveira G."/>
            <person name="Nunes G."/>
            <person name="Oliveira R."/>
            <person name="Araujo F."/>
            <person name="Salim A."/>
            <person name="Scholte L."/>
            <person name="Morais D."/>
            <person name="Nancucheo I."/>
            <person name="Johnson D.B."/>
            <person name="Grail B."/>
            <person name="Bittencourt J."/>
            <person name="Valadares R."/>
        </authorList>
    </citation>
    <scope>NUCLEOTIDE SEQUENCE [LARGE SCALE GENOMIC DNA]</scope>
    <source>
        <strain evidence="4 5">Y002</strain>
    </source>
</reference>
<keyword evidence="1" id="KW-0547">Nucleotide-binding</keyword>
<evidence type="ECO:0000256" key="1">
    <source>
        <dbReference type="PROSITE-ProRule" id="PRU10141"/>
    </source>
</evidence>
<evidence type="ECO:0000313" key="4">
    <source>
        <dbReference type="EMBL" id="PWI58459.1"/>
    </source>
</evidence>
<gene>
    <name evidence="4" type="ORF">BM613_02715</name>
</gene>
<dbReference type="PROSITE" id="PS50011">
    <property type="entry name" value="PROTEIN_KINASE_DOM"/>
    <property type="match status" value="1"/>
</dbReference>
<dbReference type="Proteomes" id="UP000245380">
    <property type="component" value="Unassembled WGS sequence"/>
</dbReference>
<keyword evidence="2" id="KW-0472">Membrane</keyword>
<dbReference type="Gene3D" id="1.10.510.10">
    <property type="entry name" value="Transferase(Phosphotransferase) domain 1"/>
    <property type="match status" value="1"/>
</dbReference>
<feature type="binding site" evidence="1">
    <location>
        <position position="56"/>
    </location>
    <ligand>
        <name>ATP</name>
        <dbReference type="ChEBI" id="CHEBI:30616"/>
    </ligand>
</feature>
<dbReference type="SMART" id="SM00220">
    <property type="entry name" value="S_TKc"/>
    <property type="match status" value="1"/>
</dbReference>
<dbReference type="PANTHER" id="PTHR44167">
    <property type="entry name" value="OVARIAN-SPECIFIC SERINE/THREONINE-PROTEIN KINASE LOK-RELATED"/>
    <property type="match status" value="1"/>
</dbReference>
<dbReference type="Pfam" id="PF00069">
    <property type="entry name" value="Pkinase"/>
    <property type="match status" value="1"/>
</dbReference>
<keyword evidence="2" id="KW-0812">Transmembrane</keyword>
<proteinExistence type="predicted"/>
<evidence type="ECO:0000256" key="2">
    <source>
        <dbReference type="SAM" id="Phobius"/>
    </source>
</evidence>
<protein>
    <recommendedName>
        <fullName evidence="3">Protein kinase domain-containing protein</fullName>
    </recommendedName>
</protein>
<feature type="domain" description="Protein kinase" evidence="3">
    <location>
        <begin position="29"/>
        <end position="300"/>
    </location>
</feature>
<dbReference type="InterPro" id="IPR000719">
    <property type="entry name" value="Prot_kinase_dom"/>
</dbReference>
<dbReference type="AlphaFoldDB" id="A0A2U3DB03"/>
<accession>A0A2U3DB03</accession>
<keyword evidence="1" id="KW-0067">ATP-binding</keyword>